<accession>A0A7C3CAD9</accession>
<feature type="non-terminal residue" evidence="5">
    <location>
        <position position="1"/>
    </location>
</feature>
<evidence type="ECO:0000256" key="1">
    <source>
        <dbReference type="ARBA" id="ARBA00012528"/>
    </source>
</evidence>
<dbReference type="Gene3D" id="3.30.70.270">
    <property type="match status" value="1"/>
</dbReference>
<sequence>LDVNIQTKLQNFSDFFLWILVLSVLWFIALYVATLYFKRKMYEGYIDPLTTAYNRTYLYEILMKKLAREYQLFMIDIDFFKKVNDTYGHDAGDVVLREVAQRLDKLIRDEDSLIRYGGEEFLIYTTQLNSQQCFEFAERLRENIKAEPIRYKNIECSVTISIGCNPYGSKNEVFADVLKKADEALYMAKVFGRDCVKVAK</sequence>
<keyword evidence="3" id="KW-0472">Membrane</keyword>
<evidence type="ECO:0000313" key="5">
    <source>
        <dbReference type="EMBL" id="HFB53745.1"/>
    </source>
</evidence>
<dbReference type="PROSITE" id="PS50887">
    <property type="entry name" value="GGDEF"/>
    <property type="match status" value="1"/>
</dbReference>
<gene>
    <name evidence="5" type="ORF">ENJ67_03350</name>
</gene>
<feature type="domain" description="GGDEF" evidence="4">
    <location>
        <begin position="68"/>
        <end position="200"/>
    </location>
</feature>
<evidence type="ECO:0000256" key="3">
    <source>
        <dbReference type="SAM" id="Phobius"/>
    </source>
</evidence>
<dbReference type="PANTHER" id="PTHR45138">
    <property type="entry name" value="REGULATORY COMPONENTS OF SENSORY TRANSDUCTION SYSTEM"/>
    <property type="match status" value="1"/>
</dbReference>
<dbReference type="SMART" id="SM00267">
    <property type="entry name" value="GGDEF"/>
    <property type="match status" value="1"/>
</dbReference>
<dbReference type="GO" id="GO:0005886">
    <property type="term" value="C:plasma membrane"/>
    <property type="evidence" value="ECO:0007669"/>
    <property type="project" value="TreeGrafter"/>
</dbReference>
<comment type="catalytic activity">
    <reaction evidence="2">
        <text>2 GTP = 3',3'-c-di-GMP + 2 diphosphate</text>
        <dbReference type="Rhea" id="RHEA:24898"/>
        <dbReference type="ChEBI" id="CHEBI:33019"/>
        <dbReference type="ChEBI" id="CHEBI:37565"/>
        <dbReference type="ChEBI" id="CHEBI:58805"/>
        <dbReference type="EC" id="2.7.7.65"/>
    </reaction>
</comment>
<name>A0A7C3CAD9_9BACT</name>
<dbReference type="FunFam" id="3.30.70.270:FF:000001">
    <property type="entry name" value="Diguanylate cyclase domain protein"/>
    <property type="match status" value="1"/>
</dbReference>
<dbReference type="AlphaFoldDB" id="A0A7C3CAD9"/>
<protein>
    <recommendedName>
        <fullName evidence="1">diguanylate cyclase</fullName>
        <ecNumber evidence="1">2.7.7.65</ecNumber>
    </recommendedName>
</protein>
<dbReference type="NCBIfam" id="TIGR00254">
    <property type="entry name" value="GGDEF"/>
    <property type="match status" value="1"/>
</dbReference>
<dbReference type="SUPFAM" id="SSF55073">
    <property type="entry name" value="Nucleotide cyclase"/>
    <property type="match status" value="1"/>
</dbReference>
<feature type="transmembrane region" description="Helical" evidence="3">
    <location>
        <begin position="15"/>
        <end position="37"/>
    </location>
</feature>
<reference evidence="5" key="1">
    <citation type="journal article" date="2020" name="mSystems">
        <title>Genome- and Community-Level Interaction Insights into Carbon Utilization and Element Cycling Functions of Hydrothermarchaeota in Hydrothermal Sediment.</title>
        <authorList>
            <person name="Zhou Z."/>
            <person name="Liu Y."/>
            <person name="Xu W."/>
            <person name="Pan J."/>
            <person name="Luo Z.H."/>
            <person name="Li M."/>
        </authorList>
    </citation>
    <scope>NUCLEOTIDE SEQUENCE [LARGE SCALE GENOMIC DNA]</scope>
    <source>
        <strain evidence="5">HyVt-507</strain>
    </source>
</reference>
<dbReference type="EMBL" id="DRNH01000178">
    <property type="protein sequence ID" value="HFB53745.1"/>
    <property type="molecule type" value="Genomic_DNA"/>
</dbReference>
<dbReference type="GO" id="GO:0043709">
    <property type="term" value="P:cell adhesion involved in single-species biofilm formation"/>
    <property type="evidence" value="ECO:0007669"/>
    <property type="project" value="TreeGrafter"/>
</dbReference>
<keyword evidence="3" id="KW-0812">Transmembrane</keyword>
<evidence type="ECO:0000259" key="4">
    <source>
        <dbReference type="PROSITE" id="PS50887"/>
    </source>
</evidence>
<comment type="caution">
    <text evidence="5">The sequence shown here is derived from an EMBL/GenBank/DDBJ whole genome shotgun (WGS) entry which is preliminary data.</text>
</comment>
<dbReference type="EC" id="2.7.7.65" evidence="1"/>
<keyword evidence="3" id="KW-1133">Transmembrane helix</keyword>
<dbReference type="GO" id="GO:1902201">
    <property type="term" value="P:negative regulation of bacterial-type flagellum-dependent cell motility"/>
    <property type="evidence" value="ECO:0007669"/>
    <property type="project" value="TreeGrafter"/>
</dbReference>
<dbReference type="GO" id="GO:0052621">
    <property type="term" value="F:diguanylate cyclase activity"/>
    <property type="evidence" value="ECO:0007669"/>
    <property type="project" value="UniProtKB-EC"/>
</dbReference>
<evidence type="ECO:0000256" key="2">
    <source>
        <dbReference type="ARBA" id="ARBA00034247"/>
    </source>
</evidence>
<dbReference type="Pfam" id="PF00990">
    <property type="entry name" value="GGDEF"/>
    <property type="match status" value="1"/>
</dbReference>
<dbReference type="CDD" id="cd01949">
    <property type="entry name" value="GGDEF"/>
    <property type="match status" value="1"/>
</dbReference>
<dbReference type="InterPro" id="IPR050469">
    <property type="entry name" value="Diguanylate_Cyclase"/>
</dbReference>
<dbReference type="InterPro" id="IPR029787">
    <property type="entry name" value="Nucleotide_cyclase"/>
</dbReference>
<dbReference type="Proteomes" id="UP000886390">
    <property type="component" value="Unassembled WGS sequence"/>
</dbReference>
<organism evidence="5">
    <name type="scientific">Sulfurimonas autotrophica</name>
    <dbReference type="NCBI Taxonomy" id="202747"/>
    <lineage>
        <taxon>Bacteria</taxon>
        <taxon>Pseudomonadati</taxon>
        <taxon>Campylobacterota</taxon>
        <taxon>Epsilonproteobacteria</taxon>
        <taxon>Campylobacterales</taxon>
        <taxon>Sulfurimonadaceae</taxon>
        <taxon>Sulfurimonas</taxon>
    </lineage>
</organism>
<dbReference type="InterPro" id="IPR043128">
    <property type="entry name" value="Rev_trsase/Diguanyl_cyclase"/>
</dbReference>
<dbReference type="InterPro" id="IPR000160">
    <property type="entry name" value="GGDEF_dom"/>
</dbReference>
<dbReference type="PANTHER" id="PTHR45138:SF9">
    <property type="entry name" value="DIGUANYLATE CYCLASE DGCM-RELATED"/>
    <property type="match status" value="1"/>
</dbReference>
<proteinExistence type="predicted"/>